<dbReference type="Proteomes" id="UP001153954">
    <property type="component" value="Unassembled WGS sequence"/>
</dbReference>
<reference evidence="3" key="1">
    <citation type="submission" date="2022-03" db="EMBL/GenBank/DDBJ databases">
        <authorList>
            <person name="Tunstrom K."/>
        </authorList>
    </citation>
    <scope>NUCLEOTIDE SEQUENCE</scope>
</reference>
<feature type="region of interest" description="Disordered" evidence="1">
    <location>
        <begin position="136"/>
        <end position="184"/>
    </location>
</feature>
<protein>
    <submittedName>
        <fullName evidence="3">Uncharacterized protein</fullName>
    </submittedName>
</protein>
<accession>A0AAU9TDQ4</accession>
<name>A0AAU9TDQ4_EUPED</name>
<proteinExistence type="predicted"/>
<sequence length="184" mass="21371">MTRNIVICILLNQMLAASAWRSGPGRFTYQSYSEPLFRTASWSPRRPFLAVKPFLNLFINEPPPKPCPDTYTPEPFELTDKTSKILHKVHTVTEDYEQMTKDYEKIEDTIITESSDEELPPEYDNHEVEYCNNAEIDIRDSEDISCGDEEEDDEETSEDNDTSDEQHENDRKSTIDIEIIIRSI</sequence>
<keyword evidence="2" id="KW-0732">Signal</keyword>
<feature type="compositionally biased region" description="Basic and acidic residues" evidence="1">
    <location>
        <begin position="164"/>
        <end position="175"/>
    </location>
</feature>
<evidence type="ECO:0000256" key="2">
    <source>
        <dbReference type="SAM" id="SignalP"/>
    </source>
</evidence>
<dbReference type="EMBL" id="CAKOGL010000002">
    <property type="protein sequence ID" value="CAH2083841.1"/>
    <property type="molecule type" value="Genomic_DNA"/>
</dbReference>
<gene>
    <name evidence="3" type="ORF">EEDITHA_LOCUS468</name>
</gene>
<evidence type="ECO:0000313" key="3">
    <source>
        <dbReference type="EMBL" id="CAH2083841.1"/>
    </source>
</evidence>
<feature type="signal peptide" evidence="2">
    <location>
        <begin position="1"/>
        <end position="19"/>
    </location>
</feature>
<comment type="caution">
    <text evidence="3">The sequence shown here is derived from an EMBL/GenBank/DDBJ whole genome shotgun (WGS) entry which is preliminary data.</text>
</comment>
<feature type="chain" id="PRO_5043572132" evidence="2">
    <location>
        <begin position="20"/>
        <end position="184"/>
    </location>
</feature>
<dbReference type="AlphaFoldDB" id="A0AAU9TDQ4"/>
<organism evidence="3 4">
    <name type="scientific">Euphydryas editha</name>
    <name type="common">Edith's checkerspot</name>
    <dbReference type="NCBI Taxonomy" id="104508"/>
    <lineage>
        <taxon>Eukaryota</taxon>
        <taxon>Metazoa</taxon>
        <taxon>Ecdysozoa</taxon>
        <taxon>Arthropoda</taxon>
        <taxon>Hexapoda</taxon>
        <taxon>Insecta</taxon>
        <taxon>Pterygota</taxon>
        <taxon>Neoptera</taxon>
        <taxon>Endopterygota</taxon>
        <taxon>Lepidoptera</taxon>
        <taxon>Glossata</taxon>
        <taxon>Ditrysia</taxon>
        <taxon>Papilionoidea</taxon>
        <taxon>Nymphalidae</taxon>
        <taxon>Nymphalinae</taxon>
        <taxon>Euphydryas</taxon>
    </lineage>
</organism>
<keyword evidence="4" id="KW-1185">Reference proteome</keyword>
<evidence type="ECO:0000313" key="4">
    <source>
        <dbReference type="Proteomes" id="UP001153954"/>
    </source>
</evidence>
<evidence type="ECO:0000256" key="1">
    <source>
        <dbReference type="SAM" id="MobiDB-lite"/>
    </source>
</evidence>
<feature type="compositionally biased region" description="Acidic residues" evidence="1">
    <location>
        <begin position="143"/>
        <end position="163"/>
    </location>
</feature>